<keyword evidence="3" id="KW-1185">Reference proteome</keyword>
<name>A0AAD4VEB0_PRUDU</name>
<comment type="caution">
    <text evidence="2">The sequence shown here is derived from an EMBL/GenBank/DDBJ whole genome shotgun (WGS) entry which is preliminary data.</text>
</comment>
<dbReference type="EMBL" id="JAJFAZ020000006">
    <property type="protein sequence ID" value="KAI5323328.1"/>
    <property type="molecule type" value="Genomic_DNA"/>
</dbReference>
<dbReference type="AlphaFoldDB" id="A0AAD4VEB0"/>
<gene>
    <name evidence="2" type="ORF">L3X38_032400</name>
</gene>
<feature type="region of interest" description="Disordered" evidence="1">
    <location>
        <begin position="20"/>
        <end position="47"/>
    </location>
</feature>
<reference evidence="2 3" key="1">
    <citation type="journal article" date="2022" name="G3 (Bethesda)">
        <title>Whole-genome sequence and methylome profiling of the almond [Prunus dulcis (Mill.) D.A. Webb] cultivar 'Nonpareil'.</title>
        <authorList>
            <person name="D'Amico-Willman K.M."/>
            <person name="Ouma W.Z."/>
            <person name="Meulia T."/>
            <person name="Sideli G.M."/>
            <person name="Gradziel T.M."/>
            <person name="Fresnedo-Ramirez J."/>
        </authorList>
    </citation>
    <scope>NUCLEOTIDE SEQUENCE [LARGE SCALE GENOMIC DNA]</scope>
    <source>
        <strain evidence="2">Clone GOH B32 T37-40</strain>
    </source>
</reference>
<evidence type="ECO:0000313" key="2">
    <source>
        <dbReference type="EMBL" id="KAI5323328.1"/>
    </source>
</evidence>
<organism evidence="2 3">
    <name type="scientific">Prunus dulcis</name>
    <name type="common">Almond</name>
    <name type="synonym">Amygdalus dulcis</name>
    <dbReference type="NCBI Taxonomy" id="3755"/>
    <lineage>
        <taxon>Eukaryota</taxon>
        <taxon>Viridiplantae</taxon>
        <taxon>Streptophyta</taxon>
        <taxon>Embryophyta</taxon>
        <taxon>Tracheophyta</taxon>
        <taxon>Spermatophyta</taxon>
        <taxon>Magnoliopsida</taxon>
        <taxon>eudicotyledons</taxon>
        <taxon>Gunneridae</taxon>
        <taxon>Pentapetalae</taxon>
        <taxon>rosids</taxon>
        <taxon>fabids</taxon>
        <taxon>Rosales</taxon>
        <taxon>Rosaceae</taxon>
        <taxon>Amygdaloideae</taxon>
        <taxon>Amygdaleae</taxon>
        <taxon>Prunus</taxon>
    </lineage>
</organism>
<feature type="compositionally biased region" description="Acidic residues" evidence="1">
    <location>
        <begin position="25"/>
        <end position="38"/>
    </location>
</feature>
<proteinExistence type="predicted"/>
<evidence type="ECO:0000256" key="1">
    <source>
        <dbReference type="SAM" id="MobiDB-lite"/>
    </source>
</evidence>
<protein>
    <submittedName>
        <fullName evidence="2">Uncharacterized protein</fullName>
    </submittedName>
</protein>
<accession>A0AAD4VEB0</accession>
<evidence type="ECO:0000313" key="3">
    <source>
        <dbReference type="Proteomes" id="UP001054821"/>
    </source>
</evidence>
<sequence>MAWRVRGPIARNLNAEFEQSGYEGMYEEDEEDEDDGIAVDEKDKGDKGTVLSAIHVEDEGDEGTILKGINVAEDGDEGTISDGINVDDEIIYEEGENDKRAENESEDNEDLEFYDSTYEQSEDEQCLLEKDDQAFDNYVDHNAPDIDPTVDEGEKSDDMVVSDVNSLDSSSCDEVDITMRKIKRKLLKFYDFRHDTDLSNPIFKLGLRFSNVYVFRKAVRIYLVFNRRKIKFSKMIKIRLKQFMMGLRNQQSNPQLLLSCSRTPNLIFNFSLCPQ</sequence>
<dbReference type="Proteomes" id="UP001054821">
    <property type="component" value="Chromosome 6"/>
</dbReference>